<keyword evidence="4" id="KW-0804">Transcription</keyword>
<keyword evidence="3" id="KW-0238">DNA-binding</keyword>
<feature type="domain" description="Bacterial purine repressor N-terminal" evidence="7">
    <location>
        <begin position="5"/>
        <end position="74"/>
    </location>
</feature>
<dbReference type="SUPFAM" id="SSF46785">
    <property type="entry name" value="Winged helix' DNA-binding domain"/>
    <property type="match status" value="1"/>
</dbReference>
<dbReference type="Pfam" id="PF00156">
    <property type="entry name" value="Pribosyltran"/>
    <property type="match status" value="1"/>
</dbReference>
<dbReference type="InterPro" id="IPR015265">
    <property type="entry name" value="PuR_N"/>
</dbReference>
<evidence type="ECO:0000256" key="1">
    <source>
        <dbReference type="ARBA" id="ARBA00011738"/>
    </source>
</evidence>
<dbReference type="RefSeq" id="WP_114373494.1">
    <property type="nucleotide sequence ID" value="NZ_CP031092.1"/>
</dbReference>
<dbReference type="GO" id="GO:0045892">
    <property type="term" value="P:negative regulation of DNA-templated transcription"/>
    <property type="evidence" value="ECO:0007669"/>
    <property type="project" value="InterPro"/>
</dbReference>
<keyword evidence="9" id="KW-1185">Reference proteome</keyword>
<dbReference type="InterPro" id="IPR036388">
    <property type="entry name" value="WH-like_DNA-bd_sf"/>
</dbReference>
<proteinExistence type="inferred from homology"/>
<evidence type="ECO:0000259" key="6">
    <source>
        <dbReference type="Pfam" id="PF00156"/>
    </source>
</evidence>
<evidence type="ECO:0000313" key="8">
    <source>
        <dbReference type="EMBL" id="AXF56583.1"/>
    </source>
</evidence>
<dbReference type="InterPro" id="IPR050118">
    <property type="entry name" value="Pur/Pyrimidine_PRTase"/>
</dbReference>
<name>A0A345C052_9BACI</name>
<reference evidence="8 9" key="1">
    <citation type="journal article" date="2018" name="J. Microbiol.">
        <title>Salicibibacter kimchii gen. nov., sp. nov., a moderately halophilic and alkalitolerant bacterium in the family Bacillaceae, isolated from kimchi.</title>
        <authorList>
            <person name="Jang J.Y."/>
            <person name="Oh Y.J."/>
            <person name="Lim S.K."/>
            <person name="Park H.K."/>
            <person name="Lee C."/>
            <person name="Kim J.Y."/>
            <person name="Lee M.A."/>
            <person name="Choi H.J."/>
        </authorList>
    </citation>
    <scope>NUCLEOTIDE SEQUENCE [LARGE SCALE GENOMIC DNA]</scope>
    <source>
        <strain evidence="8 9">NKC1-1</strain>
    </source>
</reference>
<dbReference type="GO" id="GO:0045982">
    <property type="term" value="P:negative regulation of purine nucleobase metabolic process"/>
    <property type="evidence" value="ECO:0007669"/>
    <property type="project" value="InterPro"/>
</dbReference>
<dbReference type="PANTHER" id="PTHR43864:SF2">
    <property type="entry name" value="PUR OPERON REPRESSOR"/>
    <property type="match status" value="1"/>
</dbReference>
<comment type="similarity">
    <text evidence="5">Belongs to the purine/pyrimidine phosphoribosyltransferase family. PurR subfamily.</text>
</comment>
<keyword evidence="2" id="KW-0805">Transcription regulation</keyword>
<dbReference type="EMBL" id="CP031092">
    <property type="protein sequence ID" value="AXF56583.1"/>
    <property type="molecule type" value="Genomic_DNA"/>
</dbReference>
<dbReference type="InterPro" id="IPR036390">
    <property type="entry name" value="WH_DNA-bd_sf"/>
</dbReference>
<evidence type="ECO:0000256" key="5">
    <source>
        <dbReference type="ARBA" id="ARBA00049656"/>
    </source>
</evidence>
<protein>
    <submittedName>
        <fullName evidence="8">Pur operon repressor</fullName>
    </submittedName>
</protein>
<comment type="subunit">
    <text evidence="1">Homodimer.</text>
</comment>
<dbReference type="NCBIfam" id="TIGR01743">
    <property type="entry name" value="purR_Bsub"/>
    <property type="match status" value="1"/>
</dbReference>
<evidence type="ECO:0000313" key="9">
    <source>
        <dbReference type="Proteomes" id="UP000252100"/>
    </source>
</evidence>
<dbReference type="Pfam" id="PF09182">
    <property type="entry name" value="PuR_N"/>
    <property type="match status" value="1"/>
</dbReference>
<accession>A0A345C052</accession>
<sequence>MKKLKRSGRLVDMTNFLLKHPNQLIPLHRFSERYGAARSSISEDLGIVKEIFESEQMGYLTTVAGVSGGVRYEPAVSAREAKTLVESLCRRLEEPDRLLPGGYLYMMDVLGEPGWMNEIGRLFAGIYRGQNIDVVMTMATKGIPLAYAVAAYLDVPICIARRDHRVTEGSVVSINYVSGSNKRVQTMSLARRSIPEGSDVLIVDDFMKGGGTARGMSELLTEVNAHLVGIAVLVEARHSERLIDEYISLVRLDEVNEQEKQIKAGPGNYTNHLQY</sequence>
<evidence type="ECO:0000256" key="4">
    <source>
        <dbReference type="ARBA" id="ARBA00023163"/>
    </source>
</evidence>
<dbReference type="AlphaFoldDB" id="A0A345C052"/>
<dbReference type="SUPFAM" id="SSF53271">
    <property type="entry name" value="PRTase-like"/>
    <property type="match status" value="1"/>
</dbReference>
<dbReference type="GO" id="GO:0003677">
    <property type="term" value="F:DNA binding"/>
    <property type="evidence" value="ECO:0007669"/>
    <property type="project" value="UniProtKB-KW"/>
</dbReference>
<dbReference type="KEGG" id="rue:DT065_11490"/>
<dbReference type="OrthoDB" id="4213751at2"/>
<dbReference type="InterPro" id="IPR010078">
    <property type="entry name" value="PurR_Bsub"/>
</dbReference>
<dbReference type="InterPro" id="IPR000836">
    <property type="entry name" value="PRTase_dom"/>
</dbReference>
<organism evidence="8 9">
    <name type="scientific">Salicibibacter kimchii</name>
    <dbReference type="NCBI Taxonomy" id="2099786"/>
    <lineage>
        <taxon>Bacteria</taxon>
        <taxon>Bacillati</taxon>
        <taxon>Bacillota</taxon>
        <taxon>Bacilli</taxon>
        <taxon>Bacillales</taxon>
        <taxon>Bacillaceae</taxon>
        <taxon>Salicibibacter</taxon>
    </lineage>
</organism>
<feature type="domain" description="Phosphoribosyltransferase" evidence="6">
    <location>
        <begin position="116"/>
        <end position="251"/>
    </location>
</feature>
<evidence type="ECO:0000256" key="3">
    <source>
        <dbReference type="ARBA" id="ARBA00023125"/>
    </source>
</evidence>
<gene>
    <name evidence="8" type="ORF">DT065_11490</name>
</gene>
<dbReference type="Gene3D" id="1.10.10.10">
    <property type="entry name" value="Winged helix-like DNA-binding domain superfamily/Winged helix DNA-binding domain"/>
    <property type="match status" value="1"/>
</dbReference>
<dbReference type="InterPro" id="IPR029057">
    <property type="entry name" value="PRTase-like"/>
</dbReference>
<dbReference type="PANTHER" id="PTHR43864">
    <property type="entry name" value="HYPOXANTHINE/GUANINE PHOSPHORIBOSYLTRANSFERASE"/>
    <property type="match status" value="1"/>
</dbReference>
<dbReference type="Proteomes" id="UP000252100">
    <property type="component" value="Chromosome"/>
</dbReference>
<evidence type="ECO:0000256" key="2">
    <source>
        <dbReference type="ARBA" id="ARBA00023015"/>
    </source>
</evidence>
<dbReference type="CDD" id="cd06223">
    <property type="entry name" value="PRTases_typeI"/>
    <property type="match status" value="1"/>
</dbReference>
<evidence type="ECO:0000259" key="7">
    <source>
        <dbReference type="Pfam" id="PF09182"/>
    </source>
</evidence>
<dbReference type="Gene3D" id="3.40.50.2020">
    <property type="match status" value="1"/>
</dbReference>